<feature type="signal peptide" evidence="2">
    <location>
        <begin position="1"/>
        <end position="23"/>
    </location>
</feature>
<dbReference type="Proteomes" id="UP000053144">
    <property type="component" value="Chromosome 7"/>
</dbReference>
<dbReference type="AlphaFoldDB" id="A0A0L9UWD3"/>
<dbReference type="Gramene" id="KOM47068">
    <property type="protein sequence ID" value="KOM47068"/>
    <property type="gene ID" value="LR48_Vigan07g077200"/>
</dbReference>
<keyword evidence="1" id="KW-0472">Membrane</keyword>
<accession>A0A0L9UWD3</accession>
<evidence type="ECO:0000256" key="1">
    <source>
        <dbReference type="SAM" id="Phobius"/>
    </source>
</evidence>
<keyword evidence="2" id="KW-0732">Signal</keyword>
<organism evidence="3 4">
    <name type="scientific">Phaseolus angularis</name>
    <name type="common">Azuki bean</name>
    <name type="synonym">Vigna angularis</name>
    <dbReference type="NCBI Taxonomy" id="3914"/>
    <lineage>
        <taxon>Eukaryota</taxon>
        <taxon>Viridiplantae</taxon>
        <taxon>Streptophyta</taxon>
        <taxon>Embryophyta</taxon>
        <taxon>Tracheophyta</taxon>
        <taxon>Spermatophyta</taxon>
        <taxon>Magnoliopsida</taxon>
        <taxon>eudicotyledons</taxon>
        <taxon>Gunneridae</taxon>
        <taxon>Pentapetalae</taxon>
        <taxon>rosids</taxon>
        <taxon>fabids</taxon>
        <taxon>Fabales</taxon>
        <taxon>Fabaceae</taxon>
        <taxon>Papilionoideae</taxon>
        <taxon>50 kb inversion clade</taxon>
        <taxon>NPAAA clade</taxon>
        <taxon>indigoferoid/millettioid clade</taxon>
        <taxon>Phaseoleae</taxon>
        <taxon>Vigna</taxon>
    </lineage>
</organism>
<evidence type="ECO:0000256" key="2">
    <source>
        <dbReference type="SAM" id="SignalP"/>
    </source>
</evidence>
<evidence type="ECO:0000313" key="3">
    <source>
        <dbReference type="EMBL" id="KOM47068.1"/>
    </source>
</evidence>
<keyword evidence="1" id="KW-0812">Transmembrane</keyword>
<name>A0A0L9UWD3_PHAAN</name>
<protein>
    <submittedName>
        <fullName evidence="3">Uncharacterized protein</fullName>
    </submittedName>
</protein>
<dbReference type="EMBL" id="CM003377">
    <property type="protein sequence ID" value="KOM47068.1"/>
    <property type="molecule type" value="Genomic_DNA"/>
</dbReference>
<sequence length="99" mass="11363">MLWTTTLTKSTCILIFFLTAAFAATDMVVGNHRRILQYTDNANDENNHFHISDIFKKPDIIVYVTIGLLFLTFIGLSLCRYLRSKKDAPAPRPRSRSQQ</sequence>
<reference evidence="4" key="1">
    <citation type="journal article" date="2015" name="Proc. Natl. Acad. Sci. U.S.A.">
        <title>Genome sequencing of adzuki bean (Vigna angularis) provides insight into high starch and low fat accumulation and domestication.</title>
        <authorList>
            <person name="Yang K."/>
            <person name="Tian Z."/>
            <person name="Chen C."/>
            <person name="Luo L."/>
            <person name="Zhao B."/>
            <person name="Wang Z."/>
            <person name="Yu L."/>
            <person name="Li Y."/>
            <person name="Sun Y."/>
            <person name="Li W."/>
            <person name="Chen Y."/>
            <person name="Li Y."/>
            <person name="Zhang Y."/>
            <person name="Ai D."/>
            <person name="Zhao J."/>
            <person name="Shang C."/>
            <person name="Ma Y."/>
            <person name="Wu B."/>
            <person name="Wang M."/>
            <person name="Gao L."/>
            <person name="Sun D."/>
            <person name="Zhang P."/>
            <person name="Guo F."/>
            <person name="Wang W."/>
            <person name="Li Y."/>
            <person name="Wang J."/>
            <person name="Varshney R.K."/>
            <person name="Wang J."/>
            <person name="Ling H.Q."/>
            <person name="Wan P."/>
        </authorList>
    </citation>
    <scope>NUCLEOTIDE SEQUENCE</scope>
    <source>
        <strain evidence="4">cv. Jingnong 6</strain>
    </source>
</reference>
<gene>
    <name evidence="3" type="ORF">LR48_Vigan07g077200</name>
</gene>
<proteinExistence type="predicted"/>
<keyword evidence="1" id="KW-1133">Transmembrane helix</keyword>
<feature type="transmembrane region" description="Helical" evidence="1">
    <location>
        <begin position="60"/>
        <end position="82"/>
    </location>
</feature>
<feature type="chain" id="PRO_5005596014" evidence="2">
    <location>
        <begin position="24"/>
        <end position="99"/>
    </location>
</feature>
<evidence type="ECO:0000313" key="4">
    <source>
        <dbReference type="Proteomes" id="UP000053144"/>
    </source>
</evidence>